<keyword evidence="6 12" id="KW-0413">Isomerase</keyword>
<dbReference type="Pfam" id="PF02878">
    <property type="entry name" value="PGM_PMM_I"/>
    <property type="match status" value="1"/>
</dbReference>
<dbReference type="CDD" id="cd05799">
    <property type="entry name" value="PGM2"/>
    <property type="match status" value="1"/>
</dbReference>
<comment type="cofactor">
    <cofactor evidence="1">
        <name>Mg(2+)</name>
        <dbReference type="ChEBI" id="CHEBI:18420"/>
    </cofactor>
</comment>
<evidence type="ECO:0000256" key="5">
    <source>
        <dbReference type="ARBA" id="ARBA00022842"/>
    </source>
</evidence>
<accession>A0ABV9D6C7</accession>
<dbReference type="Proteomes" id="UP001595955">
    <property type="component" value="Unassembled WGS sequence"/>
</dbReference>
<name>A0ABV9D6C7_9MICO</name>
<keyword evidence="5 7" id="KW-0460">Magnesium</keyword>
<evidence type="ECO:0000259" key="8">
    <source>
        <dbReference type="Pfam" id="PF00408"/>
    </source>
</evidence>
<dbReference type="SUPFAM" id="SSF55957">
    <property type="entry name" value="Phosphoglucomutase, C-terminal domain"/>
    <property type="match status" value="1"/>
</dbReference>
<evidence type="ECO:0000256" key="2">
    <source>
        <dbReference type="ARBA" id="ARBA00010231"/>
    </source>
</evidence>
<evidence type="ECO:0000259" key="9">
    <source>
        <dbReference type="Pfam" id="PF02878"/>
    </source>
</evidence>
<feature type="domain" description="Alpha-D-phosphohexomutase alpha/beta/alpha" evidence="9">
    <location>
        <begin position="59"/>
        <end position="175"/>
    </location>
</feature>
<feature type="domain" description="Alpha-D-phosphohexomutase alpha/beta/alpha" evidence="10">
    <location>
        <begin position="226"/>
        <end position="325"/>
    </location>
</feature>
<evidence type="ECO:0000256" key="4">
    <source>
        <dbReference type="ARBA" id="ARBA00022723"/>
    </source>
</evidence>
<comment type="caution">
    <text evidence="12">The sequence shown here is derived from an EMBL/GenBank/DDBJ whole genome shotgun (WGS) entry which is preliminary data.</text>
</comment>
<dbReference type="InterPro" id="IPR005844">
    <property type="entry name" value="A-D-PHexomutase_a/b/a-I"/>
</dbReference>
<dbReference type="Pfam" id="PF00408">
    <property type="entry name" value="PGM_PMM_IV"/>
    <property type="match status" value="1"/>
</dbReference>
<keyword evidence="4 7" id="KW-0479">Metal-binding</keyword>
<dbReference type="PRINTS" id="PR00509">
    <property type="entry name" value="PGMPMM"/>
</dbReference>
<dbReference type="PANTHER" id="PTHR45745:SF1">
    <property type="entry name" value="PHOSPHOGLUCOMUTASE 2B-RELATED"/>
    <property type="match status" value="1"/>
</dbReference>
<dbReference type="SUPFAM" id="SSF53738">
    <property type="entry name" value="Phosphoglucomutase, first 3 domains"/>
    <property type="match status" value="3"/>
</dbReference>
<dbReference type="InterPro" id="IPR005843">
    <property type="entry name" value="A-D-PHexomutase_C"/>
</dbReference>
<dbReference type="PANTHER" id="PTHR45745">
    <property type="entry name" value="PHOSPHOMANNOMUTASE 45A"/>
    <property type="match status" value="1"/>
</dbReference>
<dbReference type="InterPro" id="IPR016066">
    <property type="entry name" value="A-D-PHexomutase_CS"/>
</dbReference>
<proteinExistence type="inferred from homology"/>
<evidence type="ECO:0000259" key="10">
    <source>
        <dbReference type="Pfam" id="PF02879"/>
    </source>
</evidence>
<dbReference type="InterPro" id="IPR005841">
    <property type="entry name" value="Alpha-D-phosphohexomutase_SF"/>
</dbReference>
<dbReference type="RefSeq" id="WP_122824802.1">
    <property type="nucleotide sequence ID" value="NZ_CP033325.1"/>
</dbReference>
<evidence type="ECO:0000256" key="3">
    <source>
        <dbReference type="ARBA" id="ARBA00022553"/>
    </source>
</evidence>
<dbReference type="InterPro" id="IPR005845">
    <property type="entry name" value="A-D-PHexomutase_a/b/a-II"/>
</dbReference>
<dbReference type="Gene3D" id="3.40.120.10">
    <property type="entry name" value="Alpha-D-Glucose-1,6-Bisphosphate, subunit A, domain 3"/>
    <property type="match status" value="3"/>
</dbReference>
<reference evidence="13" key="1">
    <citation type="journal article" date="2019" name="Int. J. Syst. Evol. Microbiol.">
        <title>The Global Catalogue of Microorganisms (GCM) 10K type strain sequencing project: providing services to taxonomists for standard genome sequencing and annotation.</title>
        <authorList>
            <consortium name="The Broad Institute Genomics Platform"/>
            <consortium name="The Broad Institute Genome Sequencing Center for Infectious Disease"/>
            <person name="Wu L."/>
            <person name="Ma J."/>
        </authorList>
    </citation>
    <scope>NUCLEOTIDE SEQUENCE [LARGE SCALE GENOMIC DNA]</scope>
    <source>
        <strain evidence="13">JCM 3369</strain>
    </source>
</reference>
<evidence type="ECO:0000256" key="1">
    <source>
        <dbReference type="ARBA" id="ARBA00001946"/>
    </source>
</evidence>
<dbReference type="EMBL" id="JBHSGF010000002">
    <property type="protein sequence ID" value="MFC4554275.1"/>
    <property type="molecule type" value="Genomic_DNA"/>
</dbReference>
<feature type="domain" description="Alpha-D-phosphohexomutase alpha/beta/alpha" evidence="11">
    <location>
        <begin position="340"/>
        <end position="435"/>
    </location>
</feature>
<dbReference type="EC" id="5.4.2.-" evidence="12"/>
<evidence type="ECO:0000256" key="7">
    <source>
        <dbReference type="RuleBase" id="RU004326"/>
    </source>
</evidence>
<dbReference type="InterPro" id="IPR036900">
    <property type="entry name" value="A-D-PHexomutase_C_sf"/>
</dbReference>
<evidence type="ECO:0000256" key="6">
    <source>
        <dbReference type="ARBA" id="ARBA00023235"/>
    </source>
</evidence>
<dbReference type="GO" id="GO:0016853">
    <property type="term" value="F:isomerase activity"/>
    <property type="evidence" value="ECO:0007669"/>
    <property type="project" value="UniProtKB-KW"/>
</dbReference>
<protein>
    <submittedName>
        <fullName evidence="12">Phospho-sugar mutase</fullName>
        <ecNumber evidence="12">5.4.2.-</ecNumber>
    </submittedName>
</protein>
<feature type="domain" description="Alpha-D-phosphohexomutase C-terminal" evidence="8">
    <location>
        <begin position="496"/>
        <end position="538"/>
    </location>
</feature>
<dbReference type="PROSITE" id="PS00710">
    <property type="entry name" value="PGM_PMM"/>
    <property type="match status" value="1"/>
</dbReference>
<gene>
    <name evidence="12" type="ORF">ACFO3F_03355</name>
</gene>
<dbReference type="InterPro" id="IPR016055">
    <property type="entry name" value="A-D-PHexomutase_a/b/a-I/II/III"/>
</dbReference>
<comment type="similarity">
    <text evidence="2 7">Belongs to the phosphohexose mutase family.</text>
</comment>
<dbReference type="InterPro" id="IPR005846">
    <property type="entry name" value="A-D-PHexomutase_a/b/a-III"/>
</dbReference>
<organism evidence="12 13">
    <name type="scientific">Georgenia faecalis</name>
    <dbReference type="NCBI Taxonomy" id="2483799"/>
    <lineage>
        <taxon>Bacteria</taxon>
        <taxon>Bacillati</taxon>
        <taxon>Actinomycetota</taxon>
        <taxon>Actinomycetes</taxon>
        <taxon>Micrococcales</taxon>
        <taxon>Bogoriellaceae</taxon>
        <taxon>Georgenia</taxon>
    </lineage>
</organism>
<dbReference type="Pfam" id="PF02880">
    <property type="entry name" value="PGM_PMM_III"/>
    <property type="match status" value="1"/>
</dbReference>
<evidence type="ECO:0000259" key="11">
    <source>
        <dbReference type="Pfam" id="PF02880"/>
    </source>
</evidence>
<evidence type="ECO:0000313" key="12">
    <source>
        <dbReference type="EMBL" id="MFC4554275.1"/>
    </source>
</evidence>
<dbReference type="Pfam" id="PF02879">
    <property type="entry name" value="PGM_PMM_II"/>
    <property type="match status" value="1"/>
</dbReference>
<dbReference type="Gene3D" id="3.30.310.50">
    <property type="entry name" value="Alpha-D-phosphohexomutase, C-terminal domain"/>
    <property type="match status" value="1"/>
</dbReference>
<keyword evidence="3" id="KW-0597">Phosphoprotein</keyword>
<keyword evidence="13" id="KW-1185">Reference proteome</keyword>
<sequence length="572" mass="59331">MDVDAVRAWIAEDPDPDTARELTELLATATAAPGPDSPDGDAVVSATAELEDRFSGPLAFGTAGLRGALGGGPNRMNRAVVLRTAAGLAAFLAERLDGQPARVVIGYDARHGSAQFARDTAAVVTAAGGKAMLLPSTLPTPVLAFAVRHLDADAGVMVTASHNPPADNGYKVYLGGRVVTGSGRGAQIVPPYDAEIAAHIAAVGPLSQVRVADGGWDVLTNGILEDYLTRVASLVPAGHARSLKIVLTPMHGVGGATTVEALRRAGFTDVHVVPEQAQPDPDFPTVAFPNPEEPGALDLSFELARHVRANLVIANDPDADRCSVAVPDHAAAGGWRQLTGDEVGTLLGEQAAVAAAMVDGGVLANSIVSSRLLAKVAVSHGLEHRTTLTGFKWISRVEGLVFGYEEALGYCVDPAAVRDKDGISAAVRIAFLASQLADRGLTLRDELDRLAVRHGVHATAPLSVRVADLSLIGAAMTRLRSAGPTHLAGSPMAQVADLSQGYEGLPPTDGLLYLSEAGDRVIIRPSGTEPKLKCYLEVIEPVADADALGAARERAAERLSRIRTEIAAAVGL</sequence>
<evidence type="ECO:0000313" key="13">
    <source>
        <dbReference type="Proteomes" id="UP001595955"/>
    </source>
</evidence>